<keyword evidence="4" id="KW-1133">Transmembrane helix</keyword>
<evidence type="ECO:0000256" key="6">
    <source>
        <dbReference type="ARBA" id="ARBA00023136"/>
    </source>
</evidence>
<comment type="subunit">
    <text evidence="7">Component of the mitochondrial contact site and cristae organizing system (MICOS) complex.</text>
</comment>
<feature type="region of interest" description="Disordered" evidence="9">
    <location>
        <begin position="989"/>
        <end position="1131"/>
    </location>
</feature>
<keyword evidence="10" id="KW-0732">Signal</keyword>
<feature type="compositionally biased region" description="Low complexity" evidence="9">
    <location>
        <begin position="1071"/>
        <end position="1099"/>
    </location>
</feature>
<dbReference type="InterPro" id="IPR019166">
    <property type="entry name" value="MIC26/MIC27"/>
</dbReference>
<feature type="coiled-coil region" evidence="8">
    <location>
        <begin position="539"/>
        <end position="594"/>
    </location>
</feature>
<feature type="region of interest" description="Disordered" evidence="9">
    <location>
        <begin position="33"/>
        <end position="55"/>
    </location>
</feature>
<dbReference type="Proteomes" id="UP001487740">
    <property type="component" value="Unassembled WGS sequence"/>
</dbReference>
<evidence type="ECO:0000256" key="10">
    <source>
        <dbReference type="SAM" id="SignalP"/>
    </source>
</evidence>
<evidence type="ECO:0000256" key="1">
    <source>
        <dbReference type="ARBA" id="ARBA00004325"/>
    </source>
</evidence>
<accession>A0AAW0UAA2</accession>
<evidence type="ECO:0000313" key="11">
    <source>
        <dbReference type="EMBL" id="KAK8395647.1"/>
    </source>
</evidence>
<feature type="compositionally biased region" description="Low complexity" evidence="9">
    <location>
        <begin position="1381"/>
        <end position="1403"/>
    </location>
</feature>
<keyword evidence="12" id="KW-1185">Reference proteome</keyword>
<evidence type="ECO:0000256" key="8">
    <source>
        <dbReference type="SAM" id="Coils"/>
    </source>
</evidence>
<gene>
    <name evidence="11" type="ORF">O3P69_005632</name>
</gene>
<evidence type="ECO:0000256" key="3">
    <source>
        <dbReference type="ARBA" id="ARBA00022692"/>
    </source>
</evidence>
<feature type="compositionally biased region" description="Polar residues" evidence="9">
    <location>
        <begin position="1662"/>
        <end position="1676"/>
    </location>
</feature>
<feature type="region of interest" description="Disordered" evidence="9">
    <location>
        <begin position="1647"/>
        <end position="1676"/>
    </location>
</feature>
<feature type="region of interest" description="Disordered" evidence="9">
    <location>
        <begin position="828"/>
        <end position="847"/>
    </location>
</feature>
<dbReference type="GO" id="GO:0042407">
    <property type="term" value="P:cristae formation"/>
    <property type="evidence" value="ECO:0007669"/>
    <property type="project" value="InterPro"/>
</dbReference>
<dbReference type="InterPro" id="IPR033182">
    <property type="entry name" value="MIC26/MIC27_animal"/>
</dbReference>
<evidence type="ECO:0000256" key="5">
    <source>
        <dbReference type="ARBA" id="ARBA00023128"/>
    </source>
</evidence>
<feature type="compositionally biased region" description="Polar residues" evidence="9">
    <location>
        <begin position="1365"/>
        <end position="1374"/>
    </location>
</feature>
<dbReference type="GO" id="GO:0061617">
    <property type="term" value="C:MICOS complex"/>
    <property type="evidence" value="ECO:0007669"/>
    <property type="project" value="UniProtKB-UniRule"/>
</dbReference>
<feature type="chain" id="PRO_5043317802" description="MICOS complex subunit" evidence="10">
    <location>
        <begin position="30"/>
        <end position="1676"/>
    </location>
</feature>
<feature type="compositionally biased region" description="Polar residues" evidence="9">
    <location>
        <begin position="1543"/>
        <end position="1563"/>
    </location>
</feature>
<feature type="compositionally biased region" description="Low complexity" evidence="9">
    <location>
        <begin position="1499"/>
        <end position="1533"/>
    </location>
</feature>
<feature type="coiled-coil region" evidence="8">
    <location>
        <begin position="901"/>
        <end position="928"/>
    </location>
</feature>
<comment type="function">
    <text evidence="7">Component of the MICOS complex, a large protein complex of the mitochondrial inner membrane that plays crucial roles in the maintenance of crista junctions, inner membrane architecture, and formation of contact sites to the outer membrane.</text>
</comment>
<protein>
    <recommendedName>
        <fullName evidence="7">MICOS complex subunit</fullName>
    </recommendedName>
</protein>
<evidence type="ECO:0000256" key="2">
    <source>
        <dbReference type="ARBA" id="ARBA00010904"/>
    </source>
</evidence>
<comment type="similarity">
    <text evidence="2">Belongs to the apolipoprotein O/MICOS complex subunit Mic27 family.</text>
</comment>
<proteinExistence type="inferred from homology"/>
<keyword evidence="8" id="KW-0175">Coiled coil</keyword>
<feature type="signal peptide" evidence="10">
    <location>
        <begin position="1"/>
        <end position="29"/>
    </location>
</feature>
<feature type="compositionally biased region" description="Low complexity" evidence="9">
    <location>
        <begin position="1293"/>
        <end position="1311"/>
    </location>
</feature>
<name>A0AAW0UAA2_SCYPA</name>
<feature type="compositionally biased region" description="Pro residues" evidence="9">
    <location>
        <begin position="206"/>
        <end position="218"/>
    </location>
</feature>
<dbReference type="Pfam" id="PF09769">
    <property type="entry name" value="ApoO"/>
    <property type="match status" value="1"/>
</dbReference>
<dbReference type="EMBL" id="JARAKH010000017">
    <property type="protein sequence ID" value="KAK8395647.1"/>
    <property type="molecule type" value="Genomic_DNA"/>
</dbReference>
<feature type="region of interest" description="Disordered" evidence="9">
    <location>
        <begin position="1145"/>
        <end position="1186"/>
    </location>
</feature>
<feature type="region of interest" description="Disordered" evidence="9">
    <location>
        <begin position="1217"/>
        <end position="1265"/>
    </location>
</feature>
<reference evidence="11 12" key="1">
    <citation type="submission" date="2023-03" db="EMBL/GenBank/DDBJ databases">
        <title>High-quality genome of Scylla paramamosain provides insights in environmental adaptation.</title>
        <authorList>
            <person name="Zhang L."/>
        </authorList>
    </citation>
    <scope>NUCLEOTIDE SEQUENCE [LARGE SCALE GENOMIC DNA]</scope>
    <source>
        <strain evidence="11">LZ_2023a</strain>
        <tissue evidence="11">Muscle</tissue>
    </source>
</reference>
<organism evidence="11 12">
    <name type="scientific">Scylla paramamosain</name>
    <name type="common">Mud crab</name>
    <dbReference type="NCBI Taxonomy" id="85552"/>
    <lineage>
        <taxon>Eukaryota</taxon>
        <taxon>Metazoa</taxon>
        <taxon>Ecdysozoa</taxon>
        <taxon>Arthropoda</taxon>
        <taxon>Crustacea</taxon>
        <taxon>Multicrustacea</taxon>
        <taxon>Malacostraca</taxon>
        <taxon>Eumalacostraca</taxon>
        <taxon>Eucarida</taxon>
        <taxon>Decapoda</taxon>
        <taxon>Pleocyemata</taxon>
        <taxon>Brachyura</taxon>
        <taxon>Eubrachyura</taxon>
        <taxon>Portunoidea</taxon>
        <taxon>Portunidae</taxon>
        <taxon>Portuninae</taxon>
        <taxon>Scylla</taxon>
    </lineage>
</organism>
<feature type="compositionally biased region" description="Basic and acidic residues" evidence="9">
    <location>
        <begin position="636"/>
        <end position="648"/>
    </location>
</feature>
<feature type="region of interest" description="Disordered" evidence="9">
    <location>
        <begin position="636"/>
        <end position="667"/>
    </location>
</feature>
<dbReference type="PANTHER" id="PTHR14564">
    <property type="entry name" value="MICOS COMPLEX SUBUNIT MIC26 / MIC27 FAMILY MEMBER"/>
    <property type="match status" value="1"/>
</dbReference>
<feature type="region of interest" description="Disordered" evidence="9">
    <location>
        <begin position="1284"/>
        <end position="1632"/>
    </location>
</feature>
<evidence type="ECO:0000313" key="12">
    <source>
        <dbReference type="Proteomes" id="UP001487740"/>
    </source>
</evidence>
<keyword evidence="7" id="KW-0999">Mitochondrion inner membrane</keyword>
<feature type="region of interest" description="Disordered" evidence="9">
    <location>
        <begin position="863"/>
        <end position="884"/>
    </location>
</feature>
<feature type="compositionally biased region" description="Basic and acidic residues" evidence="9">
    <location>
        <begin position="936"/>
        <end position="946"/>
    </location>
</feature>
<evidence type="ECO:0000256" key="4">
    <source>
        <dbReference type="ARBA" id="ARBA00022989"/>
    </source>
</evidence>
<comment type="caution">
    <text evidence="11">The sequence shown here is derived from an EMBL/GenBank/DDBJ whole genome shotgun (WGS) entry which is preliminary data.</text>
</comment>
<sequence length="1676" mass="174497">MAALRLVRRWGVPLATAAGVPMLVPVVRAEAGDAKEEAPASPPPPPPTSRMVRPSDLPIYEEPEDVLDFEYHGRERTALEEGVGVVRQQVEGVLEATRSTRERAVHIYETGKAHSMATVDYLTDEENMLPRAGAITVGGLAGLVLGARKRGGFFKKVLYTSTGVITAASLCYPRHAYAISQQLYSGAKTYGAIGYNFVAGVKPQSKTPPPPPPAPAPVETPKEAEKEEEASASASADTAKPEGAEVRSAVVLSLPPGKTLVDTLAEQASDVTVWGFRLTDNSTAPPKPPVPEGFGSIDTAQVVAGQVQGEAEAPQEVVEGVKEVMEGAKEGTAVVEEKLSEVEKVVEEGVVAAVEKLGELEEVVEVVKEGAAVVKEKLSEVEEKVEKVMEVVEEGVAAMAEKVSEVEGAASSAAVEVLTPVLGKEEAQEVVEKVEEVVGEAVEEVVEAAAVVVEEHVAPVVEEAASLVEEGAAVVGKVTEVVQEVGQKVEEALSVVERVGSAAEAATEVFPGVPEAAVEKVEAVVEETQAVVESVTTTSREVEGVAEEVKEEAHKVEEEAAQVMESEEKRKEVAEELVELVEAKEQQVVEEQADVIPASTPPVTAPPREEVEGARLGHTKEREGLFDKLVTFLSRPSKDARDSARQEETAAVGVAEEKTDHEVASGVPQSPVLVEEKPQSGTGDHTLTEGSVEVVEATSMVEVVKEGAAAVGEKLGEVEEKVVEVVEEGVAAVVEKVSEVEEAASIAAVEVLTPVLGKEEAWEVVEKVEEAVEGAAVVVEEHVAPVMEEAAGLVEKVVEETQAVVESISETAREVEGVVEQVTQVVEGKEGELDTGPAAPLSPPAGEREGLVNKLVNLLSKPSKDTTQSAKAAVEGTPEVPDSAREVKAAPQFVGEAMQSGKEVKGVAEEVKEDMQKVEEEAIQVVESKVVDLPEPKEQPVVKEQVESTPATTPEGQPEVEATPAAPLVPQVEEREGLLDKLVSLFSKDTRQEEAAPHPVSEATDTAREVEAVPEVVAEVPHSAKEVQETQVDTTPPATPAPSTEADTAPPTPVQEAATEADTAPPTPVQEAAAEADTASSTPVQEAATPAAQPTPVEEIATLAAPPTPVQEAATETDAAPAAPLVPQAEEREGLFDKLISFLSKDSKDTTAAEVPDNAKQVEAAGETVSEVAESAKEDQGAGEGEGEFVIVSSMGEATNVMDVLKPDSVLDKLRPTESLQENMPAEAEVTPVTPEATRTAEEKEQVVEEVPGLEAETKGEEVQVTEEEGLFDKLVRLFTKDDERLASSSATVPSLESAAAAAGSAEPVPGEGEEAALSAAPGDMDTTQGLGVPVVPEQAAQIPDVLKVPSDTPQVPDALPAPQDTAQGPQDTAQGPDIPASTAGTEQGETEGTLLEEPTSESPAPPPVKKKALLDKLSSLFQKEEPQPSDAPVAETQESPAKQEEDMSGSAVQEASPAAGDSATAPPPSPPEGGSGSGEGEAADSVAAAGGKEEEEAALPAAEETAAAQPQVSATQVQSSSVVGAVEVSGEAAKGETAAIPSMSQGVQGQAESREASTQTHSVVPVAVTQPTTDSATVSPGEVSRPPDGPVSITSEEDTFIVRASPNRPSETEAQGDHGRPGGKAGAVVRPRWSATEAVVVEEGKDVIVQLTPQGPEKDYGQSSPEDSDMYTTRG</sequence>
<feature type="compositionally biased region" description="Low complexity" evidence="9">
    <location>
        <begin position="1112"/>
        <end position="1123"/>
    </location>
</feature>
<keyword evidence="5 7" id="KW-0496">Mitochondrion</keyword>
<comment type="subcellular location">
    <subcellularLocation>
        <location evidence="7">Mitochondrion inner membrane</location>
    </subcellularLocation>
    <subcellularLocation>
        <location evidence="1">Mitochondrion membrane</location>
    </subcellularLocation>
</comment>
<evidence type="ECO:0000256" key="9">
    <source>
        <dbReference type="SAM" id="MobiDB-lite"/>
    </source>
</evidence>
<feature type="compositionally biased region" description="Polar residues" evidence="9">
    <location>
        <begin position="1570"/>
        <end position="1579"/>
    </location>
</feature>
<keyword evidence="6" id="KW-0472">Membrane</keyword>
<feature type="region of interest" description="Disordered" evidence="9">
    <location>
        <begin position="203"/>
        <end position="242"/>
    </location>
</feature>
<evidence type="ECO:0000256" key="7">
    <source>
        <dbReference type="RuleBase" id="RU363021"/>
    </source>
</evidence>
<feature type="region of interest" description="Disordered" evidence="9">
    <location>
        <begin position="936"/>
        <end position="970"/>
    </location>
</feature>
<feature type="compositionally biased region" description="Low complexity" evidence="9">
    <location>
        <begin position="1455"/>
        <end position="1465"/>
    </location>
</feature>
<keyword evidence="3" id="KW-0812">Transmembrane</keyword>